<dbReference type="Gene3D" id="3.40.190.10">
    <property type="entry name" value="Periplasmic binding protein-like II"/>
    <property type="match status" value="2"/>
</dbReference>
<dbReference type="GeneID" id="86061997"/>
<keyword evidence="4" id="KW-1185">Reference proteome</keyword>
<proteinExistence type="predicted"/>
<dbReference type="PIRSF" id="PIRSF002825">
    <property type="entry name" value="CfbpA"/>
    <property type="match status" value="1"/>
</dbReference>
<dbReference type="InterPro" id="IPR026045">
    <property type="entry name" value="Ferric-bd"/>
</dbReference>
<feature type="transmembrane region" description="Helical" evidence="2">
    <location>
        <begin position="16"/>
        <end position="35"/>
    </location>
</feature>
<dbReference type="AlphaFoldDB" id="A0A2V3Y4I5"/>
<organism evidence="3 4">
    <name type="scientific">Hungatella effluvii</name>
    <dbReference type="NCBI Taxonomy" id="1096246"/>
    <lineage>
        <taxon>Bacteria</taxon>
        <taxon>Bacillati</taxon>
        <taxon>Bacillota</taxon>
        <taxon>Clostridia</taxon>
        <taxon>Lachnospirales</taxon>
        <taxon>Lachnospiraceae</taxon>
        <taxon>Hungatella</taxon>
    </lineage>
</organism>
<accession>A0A2V3Y4I5</accession>
<evidence type="ECO:0000313" key="4">
    <source>
        <dbReference type="Proteomes" id="UP000248057"/>
    </source>
</evidence>
<dbReference type="Proteomes" id="UP000248057">
    <property type="component" value="Unassembled WGS sequence"/>
</dbReference>
<dbReference type="PANTHER" id="PTHR30006">
    <property type="entry name" value="THIAMINE-BINDING PERIPLASMIC PROTEIN-RELATED"/>
    <property type="match status" value="1"/>
</dbReference>
<reference evidence="3 4" key="1">
    <citation type="submission" date="2018-05" db="EMBL/GenBank/DDBJ databases">
        <title>Genomic Encyclopedia of Type Strains, Phase IV (KMG-IV): sequencing the most valuable type-strain genomes for metagenomic binning, comparative biology and taxonomic classification.</title>
        <authorList>
            <person name="Goeker M."/>
        </authorList>
    </citation>
    <scope>NUCLEOTIDE SEQUENCE [LARGE SCALE GENOMIC DNA]</scope>
    <source>
        <strain evidence="3 4">DSM 24995</strain>
    </source>
</reference>
<dbReference type="Pfam" id="PF13343">
    <property type="entry name" value="SBP_bac_6"/>
    <property type="match status" value="1"/>
</dbReference>
<evidence type="ECO:0000313" key="3">
    <source>
        <dbReference type="EMBL" id="PXX53126.1"/>
    </source>
</evidence>
<evidence type="ECO:0000256" key="2">
    <source>
        <dbReference type="SAM" id="Phobius"/>
    </source>
</evidence>
<name>A0A2V3Y4I5_9FIRM</name>
<keyword evidence="2" id="KW-1133">Transmembrane helix</keyword>
<keyword evidence="1" id="KW-0732">Signal</keyword>
<evidence type="ECO:0000256" key="1">
    <source>
        <dbReference type="ARBA" id="ARBA00022729"/>
    </source>
</evidence>
<keyword evidence="2" id="KW-0812">Transmembrane</keyword>
<dbReference type="EMBL" id="QJKD01000006">
    <property type="protein sequence ID" value="PXX53126.1"/>
    <property type="molecule type" value="Genomic_DNA"/>
</dbReference>
<sequence>MDEFIRSEKQIRRKQAVRTMICMALLLLLSAVLYGCSKTEETGPAAAAAAGTGARRQADGYGVSEDKKLIIYTSHKEEVYGPIIREFEERTGIWVEVRDGGSTELLEAIGREAGQQTCDVMFGGGVESYEAYREYFEPYRCKLSDKLDDRYLSSDDSWTAFTELPIVFIYNNKLVSAETAPHSWKDFLDDEWRGKIAFAAPGKSGTSYTALATMIQVLDMDERELMEDFVTALDGKVSAGSGEVVDEVSTGIHLVGITLEETAKKRIAKGADITMIYPEEGTSTVPDGCALVKGAPHEANAKLFIDFTVSDDVQNLIMDQFCRRTVRKDLQMKTAGEEMKIMDFDLKWASAHQDEILALWSELIR</sequence>
<protein>
    <submittedName>
        <fullName evidence="3">Iron(III) transport system substrate-binding protein</fullName>
    </submittedName>
</protein>
<comment type="caution">
    <text evidence="3">The sequence shown here is derived from an EMBL/GenBank/DDBJ whole genome shotgun (WGS) entry which is preliminary data.</text>
</comment>
<dbReference type="RefSeq" id="WP_110323460.1">
    <property type="nucleotide sequence ID" value="NZ_QJKD01000006.1"/>
</dbReference>
<gene>
    <name evidence="3" type="ORF">DFR60_106245</name>
</gene>
<dbReference type="CDD" id="cd13546">
    <property type="entry name" value="PBP2_BitB"/>
    <property type="match status" value="1"/>
</dbReference>
<dbReference type="SUPFAM" id="SSF53850">
    <property type="entry name" value="Periplasmic binding protein-like II"/>
    <property type="match status" value="1"/>
</dbReference>
<keyword evidence="2" id="KW-0472">Membrane</keyword>